<dbReference type="Proteomes" id="UP000007799">
    <property type="component" value="Unassembled WGS sequence"/>
</dbReference>
<evidence type="ECO:0000259" key="5">
    <source>
        <dbReference type="Pfam" id="PF02135"/>
    </source>
</evidence>
<reference evidence="6" key="1">
    <citation type="submission" date="2009-08" db="EMBL/GenBank/DDBJ databases">
        <title>Annotation of Salpingoeca rosetta.</title>
        <authorList>
            <consortium name="The Broad Institute Genome Sequencing Platform"/>
            <person name="Russ C."/>
            <person name="Cuomo C."/>
            <person name="Burger G."/>
            <person name="Gray M.W."/>
            <person name="Holland P.W.H."/>
            <person name="King N."/>
            <person name="Lang F.B.F."/>
            <person name="Roger A.J."/>
            <person name="Ruiz-Trillo I."/>
            <person name="Young S.K."/>
            <person name="Zeng Q."/>
            <person name="Gargeya S."/>
            <person name="Alvarado L."/>
            <person name="Berlin A."/>
            <person name="Chapman S.B."/>
            <person name="Chen Z."/>
            <person name="Freedman E."/>
            <person name="Gellesch M."/>
            <person name="Goldberg J."/>
            <person name="Griggs A."/>
            <person name="Gujja S."/>
            <person name="Heilman E."/>
            <person name="Heiman D."/>
            <person name="Howarth C."/>
            <person name="Mehta T."/>
            <person name="Neiman D."/>
            <person name="Pearson M."/>
            <person name="Roberts A."/>
            <person name="Saif S."/>
            <person name="Shea T."/>
            <person name="Shenoy N."/>
            <person name="Sisk P."/>
            <person name="Stolte C."/>
            <person name="Sykes S."/>
            <person name="White J."/>
            <person name="Yandava C."/>
            <person name="Haas B."/>
            <person name="Nusbaum C."/>
            <person name="Birren B."/>
        </authorList>
    </citation>
    <scope>NUCLEOTIDE SEQUENCE [LARGE SCALE GENOMIC DNA]</scope>
    <source>
        <strain evidence="6">ATCC 50818</strain>
    </source>
</reference>
<feature type="region of interest" description="Disordered" evidence="4">
    <location>
        <begin position="406"/>
        <end position="450"/>
    </location>
</feature>
<feature type="compositionally biased region" description="Low complexity" evidence="4">
    <location>
        <begin position="13"/>
        <end position="22"/>
    </location>
</feature>
<evidence type="ECO:0000256" key="1">
    <source>
        <dbReference type="ARBA" id="ARBA00022723"/>
    </source>
</evidence>
<dbReference type="SUPFAM" id="SSF57933">
    <property type="entry name" value="TAZ domain"/>
    <property type="match status" value="1"/>
</dbReference>
<evidence type="ECO:0000313" key="6">
    <source>
        <dbReference type="EMBL" id="EGD82176.1"/>
    </source>
</evidence>
<dbReference type="Pfam" id="PF02135">
    <property type="entry name" value="zf-TAZ"/>
    <property type="match status" value="1"/>
</dbReference>
<keyword evidence="2" id="KW-0863">Zinc-finger</keyword>
<dbReference type="GO" id="GO:0008270">
    <property type="term" value="F:zinc ion binding"/>
    <property type="evidence" value="ECO:0007669"/>
    <property type="project" value="UniProtKB-KW"/>
</dbReference>
<feature type="region of interest" description="Disordered" evidence="4">
    <location>
        <begin position="1"/>
        <end position="22"/>
    </location>
</feature>
<sequence>MSISCVMAQNNKASGASSPRSSRRSSVADVLCIACSQYEGDRSSMDIGKVAMDNPAVMDFCTNVCSKIIEAKSHLRGATKSKDEEVTQAYVPWLKTLKTDATSGPANKMLTDTVTTFSALMCLKHLLKHNASTSPILKRLGPTAKPKKQRASVLPAGTTEKLIKDLFMIKHSRSCTEAACSLQFCKGMKEFIQKADDLSWEDATDDCLYLKQLEKHNERCHSAMCTVCTAVRKRLETQQKLAAAEGLEQLRASTESLDSHASSSTQAKTARARQARSVSMPPRPDAATMQMMQAQQFAQQQQQMQQQQFQQSMGYPMMMYPNSMWQMMPMQQYPQPMQQMFAAPSGPYGFVHPMNYPLAQQQQLLPGSSPAINTMAPGSPSVMSTDSHQPAMTTAMTMATTMGSATPPSFATALRQGRFKAHSTPVPPNLNEMDEDDDDDDEDGEEEQEE</sequence>
<evidence type="ECO:0000313" key="7">
    <source>
        <dbReference type="Proteomes" id="UP000007799"/>
    </source>
</evidence>
<feature type="region of interest" description="Disordered" evidence="4">
    <location>
        <begin position="253"/>
        <end position="284"/>
    </location>
</feature>
<dbReference type="GeneID" id="16076945"/>
<protein>
    <recommendedName>
        <fullName evidence="5">TAZ-type domain-containing protein</fullName>
    </recommendedName>
</protein>
<gene>
    <name evidence="6" type="ORF">PTSG_02851</name>
</gene>
<dbReference type="InterPro" id="IPR035898">
    <property type="entry name" value="TAZ_dom_sf"/>
</dbReference>
<dbReference type="Gene3D" id="1.20.1020.10">
    <property type="entry name" value="TAZ domain"/>
    <property type="match status" value="1"/>
</dbReference>
<keyword evidence="3" id="KW-0862">Zinc</keyword>
<accession>F2U3I2</accession>
<feature type="compositionally biased region" description="Polar residues" evidence="4">
    <location>
        <begin position="1"/>
        <end position="12"/>
    </location>
</feature>
<name>F2U3I2_SALR5</name>
<keyword evidence="1" id="KW-0479">Metal-binding</keyword>
<keyword evidence="7" id="KW-1185">Reference proteome</keyword>
<dbReference type="KEGG" id="sre:PTSG_02851"/>
<organism evidence="7">
    <name type="scientific">Salpingoeca rosetta (strain ATCC 50818 / BSB-021)</name>
    <dbReference type="NCBI Taxonomy" id="946362"/>
    <lineage>
        <taxon>Eukaryota</taxon>
        <taxon>Choanoflagellata</taxon>
        <taxon>Craspedida</taxon>
        <taxon>Salpingoecidae</taxon>
        <taxon>Salpingoeca</taxon>
    </lineage>
</organism>
<dbReference type="AlphaFoldDB" id="F2U3I2"/>
<dbReference type="InterPro" id="IPR000197">
    <property type="entry name" value="Znf_TAZ"/>
</dbReference>
<proteinExistence type="predicted"/>
<evidence type="ECO:0000256" key="3">
    <source>
        <dbReference type="ARBA" id="ARBA00022833"/>
    </source>
</evidence>
<dbReference type="EMBL" id="GL832960">
    <property type="protein sequence ID" value="EGD82176.1"/>
    <property type="molecule type" value="Genomic_DNA"/>
</dbReference>
<evidence type="ECO:0000256" key="4">
    <source>
        <dbReference type="SAM" id="MobiDB-lite"/>
    </source>
</evidence>
<dbReference type="InParanoid" id="F2U3I2"/>
<feature type="compositionally biased region" description="Acidic residues" evidence="4">
    <location>
        <begin position="432"/>
        <end position="450"/>
    </location>
</feature>
<feature type="compositionally biased region" description="Polar residues" evidence="4">
    <location>
        <begin position="253"/>
        <end position="264"/>
    </location>
</feature>
<evidence type="ECO:0000256" key="2">
    <source>
        <dbReference type="ARBA" id="ARBA00022771"/>
    </source>
</evidence>
<feature type="domain" description="TAZ-type" evidence="5">
    <location>
        <begin position="166"/>
        <end position="228"/>
    </location>
</feature>
<dbReference type="RefSeq" id="XP_004996359.1">
    <property type="nucleotide sequence ID" value="XM_004996302.1"/>
</dbReference>